<dbReference type="EMBL" id="BAAACG010000010">
    <property type="protein sequence ID" value="GAA0742110.1"/>
    <property type="molecule type" value="Genomic_DNA"/>
</dbReference>
<evidence type="ECO:0008006" key="3">
    <source>
        <dbReference type="Google" id="ProtNLM"/>
    </source>
</evidence>
<accession>A0ABN1JL89</accession>
<sequence length="176" mass="20321">MSEKELLNGQAMSLQWATYLLSMAEKDININDGKVVKKLLCNAKTVTGSMSYEALEMGCLYASNFLLPFAIELALKSLLKKCQIKYSKKGQDGHNLEKLFEQLKQDKCKRDIQTKIQRKYENLSDGISGSIKDILFQHKLDFTQWRYLDNPKNLRVQTKKLQFVLCAILEIYDKLT</sequence>
<evidence type="ECO:0000313" key="2">
    <source>
        <dbReference type="Proteomes" id="UP001501510"/>
    </source>
</evidence>
<dbReference type="Proteomes" id="UP001501510">
    <property type="component" value="Unassembled WGS sequence"/>
</dbReference>
<name>A0ABN1JL89_9CLOT</name>
<comment type="caution">
    <text evidence="1">The sequence shown here is derived from an EMBL/GenBank/DDBJ whole genome shotgun (WGS) entry which is preliminary data.</text>
</comment>
<reference evidence="1 2" key="1">
    <citation type="journal article" date="2019" name="Int. J. Syst. Evol. Microbiol.">
        <title>The Global Catalogue of Microorganisms (GCM) 10K type strain sequencing project: providing services to taxonomists for standard genome sequencing and annotation.</title>
        <authorList>
            <consortium name="The Broad Institute Genomics Platform"/>
            <consortium name="The Broad Institute Genome Sequencing Center for Infectious Disease"/>
            <person name="Wu L."/>
            <person name="Ma J."/>
        </authorList>
    </citation>
    <scope>NUCLEOTIDE SEQUENCE [LARGE SCALE GENOMIC DNA]</scope>
    <source>
        <strain evidence="1 2">JCM 1407</strain>
    </source>
</reference>
<organism evidence="1 2">
    <name type="scientific">Clostridium oceanicum</name>
    <dbReference type="NCBI Taxonomy" id="1543"/>
    <lineage>
        <taxon>Bacteria</taxon>
        <taxon>Bacillati</taxon>
        <taxon>Bacillota</taxon>
        <taxon>Clostridia</taxon>
        <taxon>Eubacteriales</taxon>
        <taxon>Clostridiaceae</taxon>
        <taxon>Clostridium</taxon>
    </lineage>
</organism>
<gene>
    <name evidence="1" type="ORF">GCM10008906_24200</name>
</gene>
<protein>
    <recommendedName>
        <fullName evidence="3">HEPN domain-containing protein</fullName>
    </recommendedName>
</protein>
<dbReference type="RefSeq" id="WP_343761900.1">
    <property type="nucleotide sequence ID" value="NZ_BAAACG010000010.1"/>
</dbReference>
<proteinExistence type="predicted"/>
<keyword evidence="2" id="KW-1185">Reference proteome</keyword>
<evidence type="ECO:0000313" key="1">
    <source>
        <dbReference type="EMBL" id="GAA0742110.1"/>
    </source>
</evidence>